<keyword evidence="1" id="KW-0812">Transmembrane</keyword>
<reference evidence="3" key="1">
    <citation type="journal article" date="2019" name="Int. J. Syst. Evol. Microbiol.">
        <title>The Global Catalogue of Microorganisms (GCM) 10K type strain sequencing project: providing services to taxonomists for standard genome sequencing and annotation.</title>
        <authorList>
            <consortium name="The Broad Institute Genomics Platform"/>
            <consortium name="The Broad Institute Genome Sequencing Center for Infectious Disease"/>
            <person name="Wu L."/>
            <person name="Ma J."/>
        </authorList>
    </citation>
    <scope>NUCLEOTIDE SEQUENCE [LARGE SCALE GENOMIC DNA]</scope>
    <source>
        <strain evidence="3">CCUG 53903</strain>
    </source>
</reference>
<keyword evidence="3" id="KW-1185">Reference proteome</keyword>
<proteinExistence type="predicted"/>
<feature type="transmembrane region" description="Helical" evidence="1">
    <location>
        <begin position="29"/>
        <end position="50"/>
    </location>
</feature>
<feature type="transmembrane region" description="Helical" evidence="1">
    <location>
        <begin position="224"/>
        <end position="243"/>
    </location>
</feature>
<gene>
    <name evidence="2" type="ORF">ACFPZ3_66750</name>
</gene>
<comment type="caution">
    <text evidence="2">The sequence shown here is derived from an EMBL/GenBank/DDBJ whole genome shotgun (WGS) entry which is preliminary data.</text>
</comment>
<feature type="transmembrane region" description="Helical" evidence="1">
    <location>
        <begin position="163"/>
        <end position="185"/>
    </location>
</feature>
<protein>
    <recommendedName>
        <fullName evidence="4">ABC transporter permease</fullName>
    </recommendedName>
</protein>
<accession>A0ABW1DE40</accession>
<sequence>MPPKHETRPAPAPNAGALAGPSPATAVRMLLGVIIGLTAVVVVMLCAFALPSVKGGPNHVPLGLAGPQPATQALQKGLDADAWDVKLYPDPQALQAAIKQRDISGGLALGAGGITVYTASAGGQQASAAITALGSGMAARQQSKATVSDVVPFPADDPRGAGFTASGLPLIFGGIMPAIVLLRLFPGHANLRRRLTGAILFALVAGASVAAVLQYGFGSLHGDYWLTALGLSLGMAALSIPFLGLESLLGFAGLGAGAAVMMLIGNPLSGMAGPHWLPTGWATLGQLLPPGASGSLVRAISFFDGTGAGAPALTLGLWALAGLLLSLIADRRTTRRPHPEALAPAAA</sequence>
<evidence type="ECO:0000256" key="1">
    <source>
        <dbReference type="SAM" id="Phobius"/>
    </source>
</evidence>
<dbReference type="EMBL" id="JBHSPA010000122">
    <property type="protein sequence ID" value="MFC5835300.1"/>
    <property type="molecule type" value="Genomic_DNA"/>
</dbReference>
<dbReference type="RefSeq" id="WP_379524720.1">
    <property type="nucleotide sequence ID" value="NZ_JBHSPA010000122.1"/>
</dbReference>
<organism evidence="2 3">
    <name type="scientific">Nonomuraea insulae</name>
    <dbReference type="NCBI Taxonomy" id="1616787"/>
    <lineage>
        <taxon>Bacteria</taxon>
        <taxon>Bacillati</taxon>
        <taxon>Actinomycetota</taxon>
        <taxon>Actinomycetes</taxon>
        <taxon>Streptosporangiales</taxon>
        <taxon>Streptosporangiaceae</taxon>
        <taxon>Nonomuraea</taxon>
    </lineage>
</organism>
<feature type="transmembrane region" description="Helical" evidence="1">
    <location>
        <begin position="197"/>
        <end position="218"/>
    </location>
</feature>
<evidence type="ECO:0000313" key="3">
    <source>
        <dbReference type="Proteomes" id="UP001596058"/>
    </source>
</evidence>
<feature type="transmembrane region" description="Helical" evidence="1">
    <location>
        <begin position="248"/>
        <end position="268"/>
    </location>
</feature>
<dbReference type="Proteomes" id="UP001596058">
    <property type="component" value="Unassembled WGS sequence"/>
</dbReference>
<keyword evidence="1" id="KW-1133">Transmembrane helix</keyword>
<feature type="transmembrane region" description="Helical" evidence="1">
    <location>
        <begin position="308"/>
        <end position="329"/>
    </location>
</feature>
<keyword evidence="1" id="KW-0472">Membrane</keyword>
<evidence type="ECO:0000313" key="2">
    <source>
        <dbReference type="EMBL" id="MFC5835300.1"/>
    </source>
</evidence>
<name>A0ABW1DE40_9ACTN</name>
<evidence type="ECO:0008006" key="4">
    <source>
        <dbReference type="Google" id="ProtNLM"/>
    </source>
</evidence>